<sequence>MMAHGTPRMGGFSLIEALIALLLTSILAVVFMRMMGVSLLRTQESRTRAYAIHQMQSLAAAISANRAYWASGSATPVALRLPMAKSASDCAAGECDPARLARFDMTRWGNDLSRRLSGVEGSASCEPVSGQTVCTITVSWRERGASAGTTSSQSMRFVP</sequence>
<evidence type="ECO:0008006" key="4">
    <source>
        <dbReference type="Google" id="ProtNLM"/>
    </source>
</evidence>
<accession>A0A5P2HFT8</accession>
<keyword evidence="1" id="KW-0812">Transmembrane</keyword>
<keyword evidence="1" id="KW-0472">Membrane</keyword>
<proteinExistence type="predicted"/>
<keyword evidence="1" id="KW-1133">Transmembrane helix</keyword>
<dbReference type="SUPFAM" id="SSF54523">
    <property type="entry name" value="Pili subunits"/>
    <property type="match status" value="1"/>
</dbReference>
<dbReference type="RefSeq" id="WP_150376728.1">
    <property type="nucleotide sequence ID" value="NZ_CP044067.1"/>
</dbReference>
<dbReference type="PROSITE" id="PS00409">
    <property type="entry name" value="PROKAR_NTER_METHYL"/>
    <property type="match status" value="1"/>
</dbReference>
<dbReference type="InterPro" id="IPR012902">
    <property type="entry name" value="N_methyl_site"/>
</dbReference>
<feature type="transmembrane region" description="Helical" evidence="1">
    <location>
        <begin position="12"/>
        <end position="32"/>
    </location>
</feature>
<name>A0A5P2HFT8_9BURK</name>
<organism evidence="2 3">
    <name type="scientific">Cupriavidus pauculus</name>
    <dbReference type="NCBI Taxonomy" id="82633"/>
    <lineage>
        <taxon>Bacteria</taxon>
        <taxon>Pseudomonadati</taxon>
        <taxon>Pseudomonadota</taxon>
        <taxon>Betaproteobacteria</taxon>
        <taxon>Burkholderiales</taxon>
        <taxon>Burkholderiaceae</taxon>
        <taxon>Cupriavidus</taxon>
    </lineage>
</organism>
<gene>
    <name evidence="2" type="ORF">FOB72_29205</name>
</gene>
<dbReference type="EMBL" id="CP044067">
    <property type="protein sequence ID" value="QET06009.1"/>
    <property type="molecule type" value="Genomic_DNA"/>
</dbReference>
<reference evidence="2 3" key="1">
    <citation type="submission" date="2019-09" db="EMBL/GenBank/DDBJ databases">
        <title>FDA dAtabase for Regulatory Grade micrObial Sequences (FDA-ARGOS): Supporting development and validation of Infectious Disease Dx tests.</title>
        <authorList>
            <person name="Sciortino C."/>
            <person name="Tallon L."/>
            <person name="Sadzewicz L."/>
            <person name="Vavikolanu K."/>
            <person name="Mehta A."/>
            <person name="Aluvathingal J."/>
            <person name="Nadendla S."/>
            <person name="Nandy P."/>
            <person name="Geyer C."/>
            <person name="Yan Y."/>
            <person name="Sichtig H."/>
        </authorList>
    </citation>
    <scope>NUCLEOTIDE SEQUENCE [LARGE SCALE GENOMIC DNA]</scope>
    <source>
        <strain evidence="2 3">FDAARGOS_664</strain>
    </source>
</reference>
<dbReference type="Pfam" id="PF07963">
    <property type="entry name" value="N_methyl"/>
    <property type="match status" value="1"/>
</dbReference>
<dbReference type="AlphaFoldDB" id="A0A5P2HFT8"/>
<protein>
    <recommendedName>
        <fullName evidence="4">Type IV pilus modification protein PilV</fullName>
    </recommendedName>
</protein>
<dbReference type="InterPro" id="IPR045584">
    <property type="entry name" value="Pilin-like"/>
</dbReference>
<evidence type="ECO:0000313" key="3">
    <source>
        <dbReference type="Proteomes" id="UP000322822"/>
    </source>
</evidence>
<dbReference type="Proteomes" id="UP000322822">
    <property type="component" value="Chromosome 2"/>
</dbReference>
<evidence type="ECO:0000256" key="1">
    <source>
        <dbReference type="SAM" id="Phobius"/>
    </source>
</evidence>
<evidence type="ECO:0000313" key="2">
    <source>
        <dbReference type="EMBL" id="QET06009.1"/>
    </source>
</evidence>